<organism evidence="1 2">
    <name type="scientific">Coprococcus comes</name>
    <dbReference type="NCBI Taxonomy" id="410072"/>
    <lineage>
        <taxon>Bacteria</taxon>
        <taxon>Bacillati</taxon>
        <taxon>Bacillota</taxon>
        <taxon>Clostridia</taxon>
        <taxon>Lachnospirales</taxon>
        <taxon>Lachnospiraceae</taxon>
        <taxon>Coprococcus</taxon>
    </lineage>
</organism>
<protein>
    <recommendedName>
        <fullName evidence="3">PD-(D/E)XK nuclease family transposase</fullName>
    </recommendedName>
</protein>
<sequence length="334" mass="38494">MKIETKYDIASSVNIGAEYDKGVKKLFKSKEIIVPIMEMVIPEFEGCSQEEILNCLDLASITSDEVVSDAPVSETDEYRIRGEDAELSGGSDKLIRFDSKFRIRNPKLSEENVLVNLHIDLEGQKSYTPKNPTYPIIKRGLYYVARDLSSQLGVVTGKTNYADLEKCYSIWICLEDVPVRLRNTMTEYRIRKEDVLGETDEPEEDYDLMSVIVIRMGEKSEERGIFDYLNQVFVGNIEEIETYSHIEWEDEFKEDVAMTMTGFSDVLVRRGREEGRKEGREEGRIEGREIGQEETTVKFIWSLHEMKCTDEMISEAVKRPVDYVQDILKKDAPQ</sequence>
<reference evidence="1 2" key="1">
    <citation type="submission" date="2015-09" db="EMBL/GenBank/DDBJ databases">
        <authorList>
            <consortium name="Pathogen Informatics"/>
        </authorList>
    </citation>
    <scope>NUCLEOTIDE SEQUENCE [LARGE SCALE GENOMIC DNA]</scope>
    <source>
        <strain evidence="1 2">2789STDY5834962</strain>
    </source>
</reference>
<dbReference type="Proteomes" id="UP000095727">
    <property type="component" value="Unassembled WGS sequence"/>
</dbReference>
<accession>A0A173R5R7</accession>
<dbReference type="AlphaFoldDB" id="A0A173R5R7"/>
<evidence type="ECO:0000313" key="2">
    <source>
        <dbReference type="Proteomes" id="UP000095727"/>
    </source>
</evidence>
<dbReference type="EMBL" id="CYXR01000002">
    <property type="protein sequence ID" value="CUM73165.1"/>
    <property type="molecule type" value="Genomic_DNA"/>
</dbReference>
<gene>
    <name evidence="1" type="ORF">ERS852574_00324</name>
</gene>
<name>A0A173R5R7_9FIRM</name>
<proteinExistence type="predicted"/>
<dbReference type="RefSeq" id="WP_055155597.1">
    <property type="nucleotide sequence ID" value="NZ_CYXR01000002.1"/>
</dbReference>
<evidence type="ECO:0000313" key="1">
    <source>
        <dbReference type="EMBL" id="CUM73165.1"/>
    </source>
</evidence>
<evidence type="ECO:0008006" key="3">
    <source>
        <dbReference type="Google" id="ProtNLM"/>
    </source>
</evidence>